<dbReference type="InterPro" id="IPR001031">
    <property type="entry name" value="Thioesterase"/>
</dbReference>
<evidence type="ECO:0000259" key="2">
    <source>
        <dbReference type="Pfam" id="PF00975"/>
    </source>
</evidence>
<reference evidence="3 4" key="1">
    <citation type="journal article" date="2019" name="Antonie Van Leeuwenhoek">
        <title>Description of 'Ca. Methylobacter oryzae' KRF1, a novel species from the environmentally important Methylobacter clade 2.</title>
        <authorList>
            <person name="Khatri K."/>
            <person name="Mohite J.A."/>
            <person name="Pandit P.S."/>
            <person name="Bahulikar R."/>
            <person name="Rahalkar M.C."/>
        </authorList>
    </citation>
    <scope>NUCLEOTIDE SEQUENCE [LARGE SCALE GENOMIC DNA]</scope>
    <source>
        <strain evidence="3 4">KRF1</strain>
    </source>
</reference>
<name>A0ABY3C6J0_9GAMM</name>
<dbReference type="PANTHER" id="PTHR11487">
    <property type="entry name" value="THIOESTERASE"/>
    <property type="match status" value="1"/>
</dbReference>
<dbReference type="EMBL" id="RYFG02000120">
    <property type="protein sequence ID" value="TRW90037.1"/>
    <property type="molecule type" value="Genomic_DNA"/>
</dbReference>
<dbReference type="RefSeq" id="WP_127030516.1">
    <property type="nucleotide sequence ID" value="NZ_RYFG02000120.1"/>
</dbReference>
<keyword evidence="4" id="KW-1185">Reference proteome</keyword>
<dbReference type="Gene3D" id="3.40.50.1820">
    <property type="entry name" value="alpha/beta hydrolase"/>
    <property type="match status" value="1"/>
</dbReference>
<gene>
    <name evidence="3" type="ORF">EKO24_020690</name>
</gene>
<dbReference type="PANTHER" id="PTHR11487:SF0">
    <property type="entry name" value="S-ACYL FATTY ACID SYNTHASE THIOESTERASE, MEDIUM CHAIN"/>
    <property type="match status" value="1"/>
</dbReference>
<dbReference type="Proteomes" id="UP000733744">
    <property type="component" value="Unassembled WGS sequence"/>
</dbReference>
<proteinExistence type="inferred from homology"/>
<evidence type="ECO:0000256" key="1">
    <source>
        <dbReference type="ARBA" id="ARBA00007169"/>
    </source>
</evidence>
<organism evidence="3 4">
    <name type="scientific">Candidatus Methylobacter oryzae</name>
    <dbReference type="NCBI Taxonomy" id="2497749"/>
    <lineage>
        <taxon>Bacteria</taxon>
        <taxon>Pseudomonadati</taxon>
        <taxon>Pseudomonadota</taxon>
        <taxon>Gammaproteobacteria</taxon>
        <taxon>Methylococcales</taxon>
        <taxon>Methylococcaceae</taxon>
        <taxon>Methylobacter</taxon>
    </lineage>
</organism>
<protein>
    <submittedName>
        <fullName evidence="3">Thioesterase</fullName>
    </submittedName>
</protein>
<evidence type="ECO:0000313" key="3">
    <source>
        <dbReference type="EMBL" id="TRW90037.1"/>
    </source>
</evidence>
<dbReference type="InterPro" id="IPR012223">
    <property type="entry name" value="TEII"/>
</dbReference>
<feature type="domain" description="Thioesterase" evidence="2">
    <location>
        <begin position="20"/>
        <end position="243"/>
    </location>
</feature>
<dbReference type="Pfam" id="PF00975">
    <property type="entry name" value="Thioesterase"/>
    <property type="match status" value="1"/>
</dbReference>
<comment type="caution">
    <text evidence="3">The sequence shown here is derived from an EMBL/GenBank/DDBJ whole genome shotgun (WGS) entry which is preliminary data.</text>
</comment>
<dbReference type="InterPro" id="IPR029058">
    <property type="entry name" value="AB_hydrolase_fold"/>
</dbReference>
<evidence type="ECO:0000313" key="4">
    <source>
        <dbReference type="Proteomes" id="UP000733744"/>
    </source>
</evidence>
<sequence>MKTLCPWLIRYSGNDSSAIRLFCVHFAGGSALAFKSWAKYLPDDVELIAIQLPARDARYTEPALTEMSQVIAGLIPAITPYLNKPYIVYGHSLGALISYELIRTINDLKLPSPKLFMASAHRAPHFLARAKPIYTLSDKEFITKIGHFEGTSKIVLENEELMSAFLPRIRSDFQILETYHYRPHAPLDTPILALMGRDDTHVNETELLGWAEHTQHSFRCHFFEGGHFFIQVAEKELLNVINHECDALADYLLT</sequence>
<dbReference type="SUPFAM" id="SSF53474">
    <property type="entry name" value="alpha/beta-Hydrolases"/>
    <property type="match status" value="1"/>
</dbReference>
<accession>A0ABY3C6J0</accession>
<comment type="similarity">
    <text evidence="1">Belongs to the thioesterase family.</text>
</comment>